<comment type="cofactor">
    <cofactor evidence="1">
        <name>FAD</name>
        <dbReference type="ChEBI" id="CHEBI:57692"/>
    </cofactor>
</comment>
<dbReference type="InterPro" id="IPR050097">
    <property type="entry name" value="Ferredoxin-NADP_redctase_2"/>
</dbReference>
<keyword evidence="3" id="KW-0285">Flavoprotein</keyword>
<keyword evidence="5" id="KW-0812">Transmembrane</keyword>
<accession>A0ABT9VSS7</accession>
<feature type="transmembrane region" description="Helical" evidence="5">
    <location>
        <begin position="6"/>
        <end position="27"/>
    </location>
</feature>
<evidence type="ECO:0000256" key="1">
    <source>
        <dbReference type="ARBA" id="ARBA00001974"/>
    </source>
</evidence>
<evidence type="ECO:0000313" key="8">
    <source>
        <dbReference type="Proteomes" id="UP001225646"/>
    </source>
</evidence>
<organism evidence="7 8">
    <name type="scientific">Aeribacillus alveayuensis</name>
    <dbReference type="NCBI Taxonomy" id="279215"/>
    <lineage>
        <taxon>Bacteria</taxon>
        <taxon>Bacillati</taxon>
        <taxon>Bacillota</taxon>
        <taxon>Bacilli</taxon>
        <taxon>Bacillales</taxon>
        <taxon>Bacillaceae</taxon>
        <taxon>Aeribacillus</taxon>
    </lineage>
</organism>
<keyword evidence="5" id="KW-1133">Transmembrane helix</keyword>
<feature type="domain" description="FAD/NAD(P)-binding" evidence="6">
    <location>
        <begin position="7"/>
        <end position="137"/>
    </location>
</feature>
<evidence type="ECO:0000256" key="2">
    <source>
        <dbReference type="ARBA" id="ARBA00011738"/>
    </source>
</evidence>
<dbReference type="PRINTS" id="PR00469">
    <property type="entry name" value="PNDRDTASEII"/>
</dbReference>
<keyword evidence="5" id="KW-0472">Membrane</keyword>
<evidence type="ECO:0000256" key="5">
    <source>
        <dbReference type="SAM" id="Phobius"/>
    </source>
</evidence>
<dbReference type="InterPro" id="IPR023753">
    <property type="entry name" value="FAD/NAD-binding_dom"/>
</dbReference>
<keyword evidence="8" id="KW-1185">Reference proteome</keyword>
<dbReference type="Proteomes" id="UP001225646">
    <property type="component" value="Unassembled WGS sequence"/>
</dbReference>
<dbReference type="InterPro" id="IPR036188">
    <property type="entry name" value="FAD/NAD-bd_sf"/>
</dbReference>
<reference evidence="7 8" key="1">
    <citation type="submission" date="2023-07" db="EMBL/GenBank/DDBJ databases">
        <title>Genomic Encyclopedia of Type Strains, Phase IV (KMG-IV): sequencing the most valuable type-strain genomes for metagenomic binning, comparative biology and taxonomic classification.</title>
        <authorList>
            <person name="Goeker M."/>
        </authorList>
    </citation>
    <scope>NUCLEOTIDE SEQUENCE [LARGE SCALE GENOMIC DNA]</scope>
    <source>
        <strain evidence="7 8">DSM 19092</strain>
    </source>
</reference>
<keyword evidence="4" id="KW-0560">Oxidoreductase</keyword>
<name>A0ABT9VSS7_9BACI</name>
<comment type="subunit">
    <text evidence="2">Homodimer.</text>
</comment>
<gene>
    <name evidence="7" type="ORF">J2S06_003053</name>
</gene>
<sequence length="148" mass="16657">MKQNHMYDITIIGGGPVGMFAAFYAGLRQMSVKLIESLPQLGGQLAALYPEKYIYDVAGFAKIRAQELVDNLTKQMEQFHPTVCLNETVEKVIKQEEGSFILETNKGVHFSKSVLITAGNGAFQPRKLELKEAEKYENNNLHYFEPIS</sequence>
<evidence type="ECO:0000256" key="4">
    <source>
        <dbReference type="ARBA" id="ARBA00023002"/>
    </source>
</evidence>
<evidence type="ECO:0000256" key="3">
    <source>
        <dbReference type="ARBA" id="ARBA00022630"/>
    </source>
</evidence>
<dbReference type="SUPFAM" id="SSF51905">
    <property type="entry name" value="FAD/NAD(P)-binding domain"/>
    <property type="match status" value="1"/>
</dbReference>
<protein>
    <submittedName>
        <fullName evidence="7">Thioredoxin reductase</fullName>
    </submittedName>
</protein>
<evidence type="ECO:0000313" key="7">
    <source>
        <dbReference type="EMBL" id="MDQ0163925.1"/>
    </source>
</evidence>
<dbReference type="PANTHER" id="PTHR48105">
    <property type="entry name" value="THIOREDOXIN REDUCTASE 1-RELATED-RELATED"/>
    <property type="match status" value="1"/>
</dbReference>
<dbReference type="Pfam" id="PF07992">
    <property type="entry name" value="Pyr_redox_2"/>
    <property type="match status" value="1"/>
</dbReference>
<dbReference type="EMBL" id="JAUSTR010000030">
    <property type="protein sequence ID" value="MDQ0163925.1"/>
    <property type="molecule type" value="Genomic_DNA"/>
</dbReference>
<evidence type="ECO:0000259" key="6">
    <source>
        <dbReference type="Pfam" id="PF07992"/>
    </source>
</evidence>
<proteinExistence type="predicted"/>
<dbReference type="Gene3D" id="3.50.50.60">
    <property type="entry name" value="FAD/NAD(P)-binding domain"/>
    <property type="match status" value="1"/>
</dbReference>
<comment type="caution">
    <text evidence="7">The sequence shown here is derived from an EMBL/GenBank/DDBJ whole genome shotgun (WGS) entry which is preliminary data.</text>
</comment>